<dbReference type="InterPro" id="IPR050281">
    <property type="entry name" value="Flavin_monoamine_oxidase"/>
</dbReference>
<feature type="region of interest" description="Disordered" evidence="1">
    <location>
        <begin position="97"/>
        <end position="466"/>
    </location>
</feature>
<feature type="compositionally biased region" description="Basic and acidic residues" evidence="1">
    <location>
        <begin position="97"/>
        <end position="106"/>
    </location>
</feature>
<dbReference type="KEGG" id="acan:ACA1_024960"/>
<dbReference type="SUPFAM" id="SSF51905">
    <property type="entry name" value="FAD/NAD(P)-binding domain"/>
    <property type="match status" value="2"/>
</dbReference>
<feature type="compositionally biased region" description="Low complexity" evidence="1">
    <location>
        <begin position="1171"/>
        <end position="1182"/>
    </location>
</feature>
<dbReference type="InterPro" id="IPR036188">
    <property type="entry name" value="FAD/NAD-bd_sf"/>
</dbReference>
<dbReference type="SUPFAM" id="SSF54373">
    <property type="entry name" value="FAD-linked reductases, C-terminal domain"/>
    <property type="match status" value="1"/>
</dbReference>
<proteinExistence type="predicted"/>
<dbReference type="VEuPathDB" id="AmoebaDB:ACA1_024960"/>
<dbReference type="STRING" id="1257118.L8HER9"/>
<feature type="domain" description="Amine oxidase" evidence="2">
    <location>
        <begin position="483"/>
        <end position="540"/>
    </location>
</feature>
<feature type="compositionally biased region" description="Basic residues" evidence="1">
    <location>
        <begin position="645"/>
        <end position="658"/>
    </location>
</feature>
<feature type="compositionally biased region" description="Acidic residues" evidence="1">
    <location>
        <begin position="272"/>
        <end position="281"/>
    </location>
</feature>
<feature type="compositionally biased region" description="Low complexity" evidence="1">
    <location>
        <begin position="115"/>
        <end position="154"/>
    </location>
</feature>
<evidence type="ECO:0000313" key="3">
    <source>
        <dbReference type="EMBL" id="ELR23732.1"/>
    </source>
</evidence>
<dbReference type="Gene3D" id="3.90.660.10">
    <property type="match status" value="1"/>
</dbReference>
<feature type="compositionally biased region" description="Basic and acidic residues" evidence="1">
    <location>
        <begin position="679"/>
        <end position="693"/>
    </location>
</feature>
<accession>L8HER9</accession>
<feature type="compositionally biased region" description="Low complexity" evidence="1">
    <location>
        <begin position="743"/>
        <end position="753"/>
    </location>
</feature>
<dbReference type="GO" id="GO:0016491">
    <property type="term" value="F:oxidoreductase activity"/>
    <property type="evidence" value="ECO:0007669"/>
    <property type="project" value="InterPro"/>
</dbReference>
<feature type="compositionally biased region" description="Acidic residues" evidence="1">
    <location>
        <begin position="694"/>
        <end position="706"/>
    </location>
</feature>
<feature type="region of interest" description="Disordered" evidence="1">
    <location>
        <begin position="1089"/>
        <end position="1279"/>
    </location>
</feature>
<protein>
    <submittedName>
        <fullName evidence="3">Amine oxidase, flavincontaining superfamily protein</fullName>
    </submittedName>
</protein>
<dbReference type="RefSeq" id="XP_004353260.1">
    <property type="nucleotide sequence ID" value="XM_004353208.1"/>
</dbReference>
<feature type="compositionally biased region" description="Acidic residues" evidence="1">
    <location>
        <begin position="1144"/>
        <end position="1156"/>
    </location>
</feature>
<feature type="compositionally biased region" description="Acidic residues" evidence="1">
    <location>
        <begin position="668"/>
        <end position="678"/>
    </location>
</feature>
<dbReference type="PANTHER" id="PTHR10742">
    <property type="entry name" value="FLAVIN MONOAMINE OXIDASE"/>
    <property type="match status" value="1"/>
</dbReference>
<feature type="compositionally biased region" description="Basic and acidic residues" evidence="1">
    <location>
        <begin position="589"/>
        <end position="609"/>
    </location>
</feature>
<sequence length="1279" mass="137156">MDWDAYLNLQYQLLLMKTRIMQIYGSAGQGFDATGLVLPNLYAGMGTFAAGVPDASSIAAFHAAQAQNLLSQAASASGPVGLPVLNVATFLEALREEKEKEERQRSADNANKQHSNSGVTTSTSVGTATGASANPSLSASASSAASSHSSSSSNSKKEKKKKKKERKEARRAERERERQAGARETRASKKEVVATPTSTPALSSQPRSSPSAAASSRDDKADTHHGIDLLAALAEQAEQQRHDRASPPAGAAAPNTRPFAGGSEQHVAAEVENMEEEEHEEEGAQGRRHKNDEMSTDHVADTSHSGKRRLRSSGQQKQLQQRLSSSAQSEDSSDHSVEPSPAGSPTHLRRSGRSRKTKSFDNVEEGLDAAASNKKRRTTPAEQESKPEGGPMTSGATKGEESRHGAAVMTMDLETTHEAAQRQQQREEVSTRPAVTLSAVKLEPKSALQLEPEPELLAEAEPTTSAEEGTTLYPRVVVIGAGIAGISAAIQLQHAGYRVTILEARERAGGRIKTMKKEMKGSKSSHLSIAIELGASFINACGVSGVPAERCLLFDHSGRTVPKHVEQQAQTRFHAMLGHAHVARHMRKRRDEERQEREAEQEKMQKAAADKGSSGGGGSASRKPNKSGRKDALKISTSASSSAAAKKRDKGGKNRKGKGAAPSKGSSADDDDDDDGDREAEKAEETKKQKKKEEEEEEEEEEDEEERLARARKALLNELVASFDDTTTLQQAMDRIAELRASLPPASSTATATADDDALAQPPAGPERDRTEAELEARVVDWHAAMLEGCAGAPLSRLSLFHWDQENATQYQGPHSLVKEGHAALIDELVARGKLDLRLNHVVESVDYSDDGGLVKLGTNQGAFEADLVVCTLPLGVLKQGAVQFVPPLPEEKRRSIERLGCGTFNVVVLFFSTIFWDKQTFWLGRAGEHQGRSYLYLSMTKVFGYPVLVAYQSGQAAEEAEAQEDSEIVDEALTFLHTVYKNSAKPLKSIVTRWTSDPYSGGAHSYIPPGATGADYDVLAAPVAARLFFAGEATNRRHPSSVAGAYVSGKREAERITALYGVVPVGDRPTTSEPAEPIDLNHLDKATAAAAPSPAPTPTIVAGAKQTRPTEEMRSVKAEPEEREAEKKRKAGEVSLEARPANDDNDDNDDKEEENSDKSPVTPMSPGPDAAPTTTTMAAAAGKRRRIAKRKRRDGGAKSSSPELIDSPQLAGSSSNDGGRPPAGGVATIKSEDDAAAQRTVASSEEKNDEHIMTTAACSGRRTRPIPAEDDNDDEEQS</sequence>
<feature type="compositionally biased region" description="Basic and acidic residues" evidence="1">
    <location>
        <begin position="166"/>
        <end position="192"/>
    </location>
</feature>
<dbReference type="GeneID" id="14924719"/>
<feature type="compositionally biased region" description="Basic residues" evidence="1">
    <location>
        <begin position="1183"/>
        <end position="1194"/>
    </location>
</feature>
<evidence type="ECO:0000313" key="4">
    <source>
        <dbReference type="Proteomes" id="UP000011083"/>
    </source>
</evidence>
<dbReference type="Proteomes" id="UP000011083">
    <property type="component" value="Unassembled WGS sequence"/>
</dbReference>
<feature type="domain" description="Amine oxidase" evidence="2">
    <location>
        <begin position="715"/>
        <end position="1057"/>
    </location>
</feature>
<feature type="compositionally biased region" description="Basic and acidic residues" evidence="1">
    <location>
        <begin position="414"/>
        <end position="430"/>
    </location>
</feature>
<feature type="compositionally biased region" description="Low complexity" evidence="1">
    <location>
        <begin position="312"/>
        <end position="330"/>
    </location>
</feature>
<dbReference type="AlphaFoldDB" id="L8HER9"/>
<reference evidence="3 4" key="1">
    <citation type="journal article" date="2013" name="Genome Biol.">
        <title>Genome of Acanthamoeba castellanii highlights extensive lateral gene transfer and early evolution of tyrosine kinase signaling.</title>
        <authorList>
            <person name="Clarke M."/>
            <person name="Lohan A.J."/>
            <person name="Liu B."/>
            <person name="Lagkouvardos I."/>
            <person name="Roy S."/>
            <person name="Zafar N."/>
            <person name="Bertelli C."/>
            <person name="Schilde C."/>
            <person name="Kianianmomeni A."/>
            <person name="Burglin T.R."/>
            <person name="Frech C."/>
            <person name="Turcotte B."/>
            <person name="Kopec K.O."/>
            <person name="Synnott J.M."/>
            <person name="Choo C."/>
            <person name="Paponov I."/>
            <person name="Finkler A."/>
            <person name="Soon Heng Tan C."/>
            <person name="Hutchins A.P."/>
            <person name="Weinmeier T."/>
            <person name="Rattei T."/>
            <person name="Chu J.S."/>
            <person name="Gimenez G."/>
            <person name="Irimia M."/>
            <person name="Rigden D.J."/>
            <person name="Fitzpatrick D.A."/>
            <person name="Lorenzo-Morales J."/>
            <person name="Bateman A."/>
            <person name="Chiu C.H."/>
            <person name="Tang P."/>
            <person name="Hegemann P."/>
            <person name="Fromm H."/>
            <person name="Raoult D."/>
            <person name="Greub G."/>
            <person name="Miranda-Saavedra D."/>
            <person name="Chen N."/>
            <person name="Nash P."/>
            <person name="Ginger M.L."/>
            <person name="Horn M."/>
            <person name="Schaap P."/>
            <person name="Caler L."/>
            <person name="Loftus B."/>
        </authorList>
    </citation>
    <scope>NUCLEOTIDE SEQUENCE [LARGE SCALE GENOMIC DNA]</scope>
    <source>
        <strain evidence="3 4">Neff</strain>
    </source>
</reference>
<keyword evidence="4" id="KW-1185">Reference proteome</keyword>
<dbReference type="PANTHER" id="PTHR10742:SF410">
    <property type="entry name" value="LYSINE-SPECIFIC HISTONE DEMETHYLASE 2"/>
    <property type="match status" value="1"/>
</dbReference>
<organism evidence="3 4">
    <name type="scientific">Acanthamoeba castellanii (strain ATCC 30010 / Neff)</name>
    <dbReference type="NCBI Taxonomy" id="1257118"/>
    <lineage>
        <taxon>Eukaryota</taxon>
        <taxon>Amoebozoa</taxon>
        <taxon>Discosea</taxon>
        <taxon>Longamoebia</taxon>
        <taxon>Centramoebida</taxon>
        <taxon>Acanthamoebidae</taxon>
        <taxon>Acanthamoeba</taxon>
    </lineage>
</organism>
<dbReference type="EMBL" id="KB007855">
    <property type="protein sequence ID" value="ELR23732.1"/>
    <property type="molecule type" value="Genomic_DNA"/>
</dbReference>
<feature type="region of interest" description="Disordered" evidence="1">
    <location>
        <begin position="580"/>
        <end position="708"/>
    </location>
</feature>
<evidence type="ECO:0000259" key="2">
    <source>
        <dbReference type="Pfam" id="PF01593"/>
    </source>
</evidence>
<gene>
    <name evidence="3" type="ORF">ACA1_024960</name>
</gene>
<dbReference type="Pfam" id="PF01593">
    <property type="entry name" value="Amino_oxidase"/>
    <property type="match status" value="2"/>
</dbReference>
<feature type="compositionally biased region" description="Basic and acidic residues" evidence="1">
    <location>
        <begin position="216"/>
        <end position="227"/>
    </location>
</feature>
<dbReference type="InterPro" id="IPR002937">
    <property type="entry name" value="Amino_oxidase"/>
</dbReference>
<dbReference type="OrthoDB" id="5046242at2759"/>
<name>L8HER9_ACACF</name>
<feature type="compositionally biased region" description="Basic and acidic residues" evidence="1">
    <location>
        <begin position="282"/>
        <end position="301"/>
    </location>
</feature>
<feature type="compositionally biased region" description="Acidic residues" evidence="1">
    <location>
        <begin position="1269"/>
        <end position="1279"/>
    </location>
</feature>
<evidence type="ECO:0000256" key="1">
    <source>
        <dbReference type="SAM" id="MobiDB-lite"/>
    </source>
</evidence>
<feature type="region of interest" description="Disordered" evidence="1">
    <location>
        <begin position="743"/>
        <end position="773"/>
    </location>
</feature>
<dbReference type="OMA" id="NDEHIMT"/>
<dbReference type="Gene3D" id="3.50.50.60">
    <property type="entry name" value="FAD/NAD(P)-binding domain"/>
    <property type="match status" value="2"/>
</dbReference>
<feature type="compositionally biased region" description="Basic and acidic residues" evidence="1">
    <location>
        <begin position="1109"/>
        <end position="1128"/>
    </location>
</feature>
<feature type="compositionally biased region" description="Basic residues" evidence="1">
    <location>
        <begin position="347"/>
        <end position="357"/>
    </location>
</feature>
<feature type="compositionally biased region" description="Low complexity" evidence="1">
    <location>
        <begin position="200"/>
        <end position="215"/>
    </location>
</feature>